<evidence type="ECO:0000256" key="5">
    <source>
        <dbReference type="ARBA" id="ARBA00093776"/>
    </source>
</evidence>
<sequence>MTAQEGTTNIILITSIKIKRVKIFVLLLDDVRETIYLLKHVKDDLIYFWIQTIRAFEIVYHRSSFFAYPLTLFGICIDNAHNSIVRPTGNTYNHFGLIFYSLTSERSVLSIYKSLLSISCALVALMGHQCNIILARFNLSAESLLDHSDRGNGAKSFYLRCVTNKFGAWTSWVCWVGLFMFSLLQMCKYHQQENIRVSMQQERARLTTGSGQLLEA</sequence>
<name>A0AAV2RLJ8_MEGNR</name>
<evidence type="ECO:0000313" key="8">
    <source>
        <dbReference type="Proteomes" id="UP001497623"/>
    </source>
</evidence>
<keyword evidence="8" id="KW-1185">Reference proteome</keyword>
<evidence type="ECO:0000256" key="2">
    <source>
        <dbReference type="ARBA" id="ARBA00022692"/>
    </source>
</evidence>
<dbReference type="Pfam" id="PF26158">
    <property type="entry name" value="Claudin_TMEM179-179B"/>
    <property type="match status" value="1"/>
</dbReference>
<reference evidence="7 8" key="1">
    <citation type="submission" date="2024-05" db="EMBL/GenBank/DDBJ databases">
        <authorList>
            <person name="Wallberg A."/>
        </authorList>
    </citation>
    <scope>NUCLEOTIDE SEQUENCE [LARGE SCALE GENOMIC DNA]</scope>
</reference>
<dbReference type="InterPro" id="IPR029673">
    <property type="entry name" value="TMEM179"/>
</dbReference>
<comment type="caution">
    <text evidence="7">The sequence shown here is derived from an EMBL/GenBank/DDBJ whole genome shotgun (WGS) entry which is preliminary data.</text>
</comment>
<keyword evidence="4 6" id="KW-0472">Membrane</keyword>
<dbReference type="InterPro" id="IPR059010">
    <property type="entry name" value="TMEM179-179B"/>
</dbReference>
<dbReference type="EMBL" id="CAXKWB010026808">
    <property type="protein sequence ID" value="CAL4130631.1"/>
    <property type="molecule type" value="Genomic_DNA"/>
</dbReference>
<accession>A0AAV2RLJ8</accession>
<evidence type="ECO:0000313" key="7">
    <source>
        <dbReference type="EMBL" id="CAL4130631.1"/>
    </source>
</evidence>
<proteinExistence type="inferred from homology"/>
<evidence type="ECO:0000256" key="3">
    <source>
        <dbReference type="ARBA" id="ARBA00022989"/>
    </source>
</evidence>
<feature type="transmembrane region" description="Helical" evidence="6">
    <location>
        <begin position="166"/>
        <end position="184"/>
    </location>
</feature>
<keyword evidence="3 6" id="KW-1133">Transmembrane helix</keyword>
<dbReference type="PANTHER" id="PTHR31872">
    <property type="entry name" value="TRANSMEMBRANE PROTEIN 179"/>
    <property type="match status" value="1"/>
</dbReference>
<dbReference type="AlphaFoldDB" id="A0AAV2RLJ8"/>
<evidence type="ECO:0000256" key="1">
    <source>
        <dbReference type="ARBA" id="ARBA00004141"/>
    </source>
</evidence>
<evidence type="ECO:0000256" key="6">
    <source>
        <dbReference type="SAM" id="Phobius"/>
    </source>
</evidence>
<dbReference type="Proteomes" id="UP001497623">
    <property type="component" value="Unassembled WGS sequence"/>
</dbReference>
<dbReference type="PANTHER" id="PTHR31872:SF4">
    <property type="entry name" value="TRANSMEMBRANE PROTEIN 179"/>
    <property type="match status" value="1"/>
</dbReference>
<evidence type="ECO:0000256" key="4">
    <source>
        <dbReference type="ARBA" id="ARBA00023136"/>
    </source>
</evidence>
<feature type="non-terminal residue" evidence="7">
    <location>
        <position position="216"/>
    </location>
</feature>
<keyword evidence="2 6" id="KW-0812">Transmembrane</keyword>
<feature type="transmembrane region" description="Helical" evidence="6">
    <location>
        <begin position="115"/>
        <end position="137"/>
    </location>
</feature>
<comment type="similarity">
    <text evidence="5">Belongs to the TMEM179 family.</text>
</comment>
<protein>
    <submittedName>
        <fullName evidence="7">Uncharacterized protein</fullName>
    </submittedName>
</protein>
<organism evidence="7 8">
    <name type="scientific">Meganyctiphanes norvegica</name>
    <name type="common">Northern krill</name>
    <name type="synonym">Thysanopoda norvegica</name>
    <dbReference type="NCBI Taxonomy" id="48144"/>
    <lineage>
        <taxon>Eukaryota</taxon>
        <taxon>Metazoa</taxon>
        <taxon>Ecdysozoa</taxon>
        <taxon>Arthropoda</taxon>
        <taxon>Crustacea</taxon>
        <taxon>Multicrustacea</taxon>
        <taxon>Malacostraca</taxon>
        <taxon>Eumalacostraca</taxon>
        <taxon>Eucarida</taxon>
        <taxon>Euphausiacea</taxon>
        <taxon>Euphausiidae</taxon>
        <taxon>Meganyctiphanes</taxon>
    </lineage>
</organism>
<gene>
    <name evidence="7" type="ORF">MNOR_LOCUS26612</name>
</gene>
<comment type="subcellular location">
    <subcellularLocation>
        <location evidence="1">Membrane</location>
        <topology evidence="1">Multi-pass membrane protein</topology>
    </subcellularLocation>
</comment>